<dbReference type="EMBL" id="CP021422">
    <property type="protein sequence ID" value="ASB40887.1"/>
    <property type="molecule type" value="Genomic_DNA"/>
</dbReference>
<protein>
    <recommendedName>
        <fullName evidence="1">UPF0597 protein ADH66_09605</fullName>
    </recommendedName>
</protein>
<dbReference type="HAMAP" id="MF_01845">
    <property type="entry name" value="UPF0597"/>
    <property type="match status" value="1"/>
</dbReference>
<dbReference type="PIRSF" id="PIRSF006054">
    <property type="entry name" value="UCP006054"/>
    <property type="match status" value="1"/>
</dbReference>
<evidence type="ECO:0000313" key="3">
    <source>
        <dbReference type="EMBL" id="ASB40887.1"/>
    </source>
</evidence>
<evidence type="ECO:0000313" key="4">
    <source>
        <dbReference type="EMBL" id="QQR30169.1"/>
    </source>
</evidence>
<dbReference type="Pfam" id="PF03313">
    <property type="entry name" value="SDH_alpha"/>
    <property type="match status" value="1"/>
</dbReference>
<feature type="domain" description="Serine dehydratase-like alpha subunit" evidence="2">
    <location>
        <begin position="187"/>
        <end position="418"/>
    </location>
</feature>
<reference evidence="5" key="2">
    <citation type="submission" date="2017-05" db="EMBL/GenBank/DDBJ databases">
        <title>Improved OligoMM genomes.</title>
        <authorList>
            <person name="Garzetti D."/>
        </authorList>
    </citation>
    <scope>NUCLEOTIDE SEQUENCE [LARGE SCALE GENOMIC DNA]</scope>
    <source>
        <strain evidence="5">KB18</strain>
    </source>
</reference>
<comment type="similarity">
    <text evidence="1">Belongs to the UPF0597 family.</text>
</comment>
<dbReference type="AlphaFoldDB" id="A0A1Z2XR10"/>
<dbReference type="EMBL" id="CP065321">
    <property type="protein sequence ID" value="QQR30169.1"/>
    <property type="molecule type" value="Genomic_DNA"/>
</dbReference>
<evidence type="ECO:0000313" key="6">
    <source>
        <dbReference type="Proteomes" id="UP000596035"/>
    </source>
</evidence>
<dbReference type="Proteomes" id="UP000596035">
    <property type="component" value="Chromosome"/>
</dbReference>
<dbReference type="GO" id="GO:0080146">
    <property type="term" value="F:L-cysteine desulfhydrase activity"/>
    <property type="evidence" value="ECO:0007669"/>
    <property type="project" value="TreeGrafter"/>
</dbReference>
<keyword evidence="5" id="KW-1185">Reference proteome</keyword>
<organism evidence="4 6">
    <name type="scientific">Acutalibacter muris</name>
    <dbReference type="NCBI Taxonomy" id="1796620"/>
    <lineage>
        <taxon>Bacteria</taxon>
        <taxon>Bacillati</taxon>
        <taxon>Bacillota</taxon>
        <taxon>Clostridia</taxon>
        <taxon>Eubacteriales</taxon>
        <taxon>Acutalibacteraceae</taxon>
        <taxon>Acutalibacter</taxon>
    </lineage>
</organism>
<dbReference type="KEGG" id="amur:ADH66_09605"/>
<dbReference type="RefSeq" id="WP_066541357.1">
    <property type="nucleotide sequence ID" value="NZ_CP021422.1"/>
</dbReference>
<reference evidence="3" key="1">
    <citation type="journal article" date="2017" name="Genome Announc.">
        <title>High-Quality Whole-Genome Sequences of the Oligo-Mouse-Microbiota Bacterial Community.</title>
        <authorList>
            <person name="Garzetti D."/>
            <person name="Brugiroux S."/>
            <person name="Bunk B."/>
            <person name="Pukall R."/>
            <person name="McCoy K.D."/>
            <person name="Macpherson A.J."/>
            <person name="Stecher B."/>
        </authorList>
    </citation>
    <scope>NUCLEOTIDE SEQUENCE</scope>
    <source>
        <strain evidence="3">KB18</strain>
    </source>
</reference>
<dbReference type="GO" id="GO:0019450">
    <property type="term" value="P:L-cysteine catabolic process to pyruvate"/>
    <property type="evidence" value="ECO:0007669"/>
    <property type="project" value="TreeGrafter"/>
</dbReference>
<evidence type="ECO:0000313" key="5">
    <source>
        <dbReference type="Proteomes" id="UP000196710"/>
    </source>
</evidence>
<dbReference type="PANTHER" id="PTHR30501">
    <property type="entry name" value="UPF0597 PROTEIN YHAM"/>
    <property type="match status" value="1"/>
</dbReference>
<dbReference type="PANTHER" id="PTHR30501:SF2">
    <property type="entry name" value="UPF0597 PROTEIN YHAM"/>
    <property type="match status" value="1"/>
</dbReference>
<reference evidence="4 6" key="3">
    <citation type="submission" date="2020-11" db="EMBL/GenBank/DDBJ databases">
        <title>Closed and high quality bacterial genomes of the OMM12 community.</title>
        <authorList>
            <person name="Marbouty M."/>
            <person name="Lamy-Besnier Q."/>
            <person name="Debarbieux L."/>
            <person name="Koszul R."/>
        </authorList>
    </citation>
    <scope>NUCLEOTIDE SEQUENCE [LARGE SCALE GENOMIC DNA]</scope>
    <source>
        <strain evidence="4 6">KB18</strain>
    </source>
</reference>
<proteinExistence type="inferred from homology"/>
<sequence>MLTTETTKAYLSILREELVPATGCTEPIALAYAAARLRDILGVWPERIRAEVSGNIIKNVKSVVVPNTGGLKGISAAIAAGIAAGDAEKILQVISTVPSDRHGAIAAYCQDTPIEIVCADTPRMLDIRLTGWAGEHSACVHIANSHSNIVREEKNGEVLLEKPVTDSAEDSLTDKSVLNVADILEFANTAELGDIAPLLQRQIDCNTAIAAEGLKNNWGANIGSVLLVEYPGDIKTEAKAWAAAGSDARMSGCELPVVILSGSGNQGITASVPVVRYARFLGANQEKLYRALLVSDLVTIHQKSGIGRLSAYCGAVSAGVGAGAGIAYLLDGGYEAIAHTIVNAVAIISGTICDGAKPSCAAKIAASVDAGILGYSMYKNHQEFKSGDGIVTKGVDDTIANVGLLAQQGMRQTDQTILSIMTERCK</sequence>
<dbReference type="InterPro" id="IPR021144">
    <property type="entry name" value="UPF0597"/>
</dbReference>
<name>A0A1Z2XR10_9FIRM</name>
<dbReference type="InterPro" id="IPR005130">
    <property type="entry name" value="Ser_deHydtase-like_asu"/>
</dbReference>
<dbReference type="Proteomes" id="UP000196710">
    <property type="component" value="Chromosome"/>
</dbReference>
<evidence type="ECO:0000259" key="2">
    <source>
        <dbReference type="Pfam" id="PF03313"/>
    </source>
</evidence>
<gene>
    <name evidence="3" type="ORF">ADH66_09605</name>
    <name evidence="4" type="ORF">I5Q82_19640</name>
</gene>
<accession>A0A1Z2XR10</accession>
<evidence type="ECO:0000256" key="1">
    <source>
        <dbReference type="HAMAP-Rule" id="MF_01845"/>
    </source>
</evidence>